<evidence type="ECO:0000313" key="1">
    <source>
        <dbReference type="EMBL" id="MDQ7908763.1"/>
    </source>
</evidence>
<proteinExistence type="predicted"/>
<organism evidence="1 2">
    <name type="scientific">Phytohabitans maris</name>
    <dbReference type="NCBI Taxonomy" id="3071409"/>
    <lineage>
        <taxon>Bacteria</taxon>
        <taxon>Bacillati</taxon>
        <taxon>Actinomycetota</taxon>
        <taxon>Actinomycetes</taxon>
        <taxon>Micromonosporales</taxon>
        <taxon>Micromonosporaceae</taxon>
    </lineage>
</organism>
<dbReference type="GO" id="GO:0016787">
    <property type="term" value="F:hydrolase activity"/>
    <property type="evidence" value="ECO:0007669"/>
    <property type="project" value="UniProtKB-KW"/>
</dbReference>
<evidence type="ECO:0000313" key="2">
    <source>
        <dbReference type="Proteomes" id="UP001230908"/>
    </source>
</evidence>
<dbReference type="PANTHER" id="PTHR36848:SF2">
    <property type="entry name" value="SECRETED PROTEIN"/>
    <property type="match status" value="1"/>
</dbReference>
<accession>A0ABU0ZNZ6</accession>
<name>A0ABU0ZNZ6_9ACTN</name>
<dbReference type="Proteomes" id="UP001230908">
    <property type="component" value="Unassembled WGS sequence"/>
</dbReference>
<dbReference type="Pfam" id="PF17132">
    <property type="entry name" value="Glyco_hydro_106"/>
    <property type="match status" value="1"/>
</dbReference>
<gene>
    <name evidence="1" type="ORF">RB614_29950</name>
</gene>
<keyword evidence="2" id="KW-1185">Reference proteome</keyword>
<dbReference type="RefSeq" id="WP_308716030.1">
    <property type="nucleotide sequence ID" value="NZ_JAVHUY010000033.1"/>
</dbReference>
<keyword evidence="1" id="KW-0378">Hydrolase</keyword>
<reference evidence="1 2" key="1">
    <citation type="submission" date="2023-08" db="EMBL/GenBank/DDBJ databases">
        <title>Phytohabitans sansha sp. nov., isolated from marine sediment.</title>
        <authorList>
            <person name="Zhao Y."/>
            <person name="Yi K."/>
        </authorList>
    </citation>
    <scope>NUCLEOTIDE SEQUENCE [LARGE SCALE GENOMIC DNA]</scope>
    <source>
        <strain evidence="1 2">ZYX-F-186</strain>
    </source>
</reference>
<comment type="caution">
    <text evidence="1">The sequence shown here is derived from an EMBL/GenBank/DDBJ whole genome shotgun (WGS) entry which is preliminary data.</text>
</comment>
<sequence length="584" mass="61173">MKEISPGFSSYNARQIWWADVATFSGYVARSQAVKQAGQAKVDLAVLLGSDAGFTVQSGNSLQGLLNHGYSYNLLSEALLQQPSAVVSDGVLAADGPNYRALILRQVTQLSVAAVQKITDYARRGLPVILYDCDVTRVYGTNQPGNNDTLLAAAVAKLTKLSTVSTATPEAEVLAALDRRRISPAASYHVPNLEATRRQTRDASYYYLFNAGTTLAAPAEAGATGIRLVSTAGLSPGDTLLVDVADDQETVTVAAIPTPAPAAPAANVALVAPLSKAHAGPAAALGPWGVPKGAVVSSLAGQKVTLRGDGVPYLLDAWTGQITAIAEYTTGPGTVTVGLDLEPRDAVIVALVTNAPKRAHVTALAGGEAVYTRKGGLLHRAYVPGSYTASLSNGRRRTVTVRSVPDVLSLPDGWSLELQSWGPDPAANAVDPTASAKTTVTFAGVTLGVWDDLPATSAHLAKLGVDGMGQVSGVGRYSRSFHLPTAWARAGAILYLRHRDDMVVRVRLNGAVIEDVDQFTDRVDVGDHLRIGANTVEVTTDTTLNNRMGDFDNPDKIWAGGASGAQTYGLTGVRLIPYVTSEVL</sequence>
<protein>
    <submittedName>
        <fullName evidence="1">Glycosyl hydrolase</fullName>
    </submittedName>
</protein>
<dbReference type="EMBL" id="JAVHUY010000033">
    <property type="protein sequence ID" value="MDQ7908763.1"/>
    <property type="molecule type" value="Genomic_DNA"/>
</dbReference>
<dbReference type="PANTHER" id="PTHR36848">
    <property type="entry name" value="DNA-BINDING PROTEIN (PUTATIVE SECRETED PROTEIN)-RELATED"/>
    <property type="match status" value="1"/>
</dbReference>
<dbReference type="SUPFAM" id="SSF49785">
    <property type="entry name" value="Galactose-binding domain-like"/>
    <property type="match status" value="1"/>
</dbReference>
<dbReference type="Gene3D" id="2.60.120.260">
    <property type="entry name" value="Galactose-binding domain-like"/>
    <property type="match status" value="1"/>
</dbReference>
<dbReference type="InterPro" id="IPR008979">
    <property type="entry name" value="Galactose-bd-like_sf"/>
</dbReference>
<dbReference type="InterPro" id="IPR053161">
    <property type="entry name" value="Ulvan_degrading_GH"/>
</dbReference>